<evidence type="ECO:0000256" key="1">
    <source>
        <dbReference type="ARBA" id="ARBA00004651"/>
    </source>
</evidence>
<feature type="transmembrane region" description="Helical" evidence="8">
    <location>
        <begin position="477"/>
        <end position="495"/>
    </location>
</feature>
<keyword evidence="2 8" id="KW-0813">Transport</keyword>
<evidence type="ECO:0000256" key="5">
    <source>
        <dbReference type="ARBA" id="ARBA00023136"/>
    </source>
</evidence>
<sequence>MARQPFRPGSVPGLRQERGHLSGGLAGAAALGPAGGGHAACVRRIARAHGQGILLDILGHAHCPRGDRPGAEQRPDRLARRTRRLGPDRPPRTLDTRRLIRNPLLRRILAWMALGWLACGALAWAEPPLRIGSKRFTESYVLGEVLTQTAAPHGPAEHVPGLGNTAIVFAALKSGNIDLYPEYLGTIAAEILHLPPAQAADPDQAALLADVNRALAPLGLGAGVPLGFEDTYALAMREADAERSGLRTLADLAAHPALRLGLSHEFLGRADGWPALAARYRLPQQPIGLDHGVAYDALRAGQTDVIDIYSTDARIRREHLRVLEDSAHVFPRYDAVVLYRLDVPARHPAQWQAISALAGRIHRDDMVAMNAAVELEGQSFARVASQFLAGHGTPPARADAPVHAFSARLTDGLWRLTRRHLALVAASTGAAVLIGVPLGLLAARRRIQQPVLAIVGVLQTIPSLALLAMLIPLVGSIGAVPALIALTLYALLPIVRNTIVGLEQVPDGLRDAALALGLTPAQRTRVVDLPLALPVILAGIKTAAVISVGTATIAAFIGAGGYGERIATGLALNDSATLLAGAIPAAVLALLVQGAFEATERWLRRRRQPPPPR</sequence>
<gene>
    <name evidence="11" type="ORF">RRSL_01461</name>
</gene>
<dbReference type="Gene3D" id="3.40.190.120">
    <property type="entry name" value="Osmoprotection protein (prox), domain 2"/>
    <property type="match status" value="1"/>
</dbReference>
<comment type="subcellular location">
    <subcellularLocation>
        <location evidence="1 8">Cell membrane</location>
        <topology evidence="1 8">Multi-pass membrane protein</topology>
    </subcellularLocation>
</comment>
<keyword evidence="5 8" id="KW-0472">Membrane</keyword>
<dbReference type="InterPro" id="IPR051204">
    <property type="entry name" value="ABC_transp_perm/SBD"/>
</dbReference>
<dbReference type="InterPro" id="IPR035906">
    <property type="entry name" value="MetI-like_sf"/>
</dbReference>
<keyword evidence="4 8" id="KW-1133">Transmembrane helix</keyword>
<dbReference type="CDD" id="cd13607">
    <property type="entry name" value="PBP2_AfProX_like"/>
    <property type="match status" value="1"/>
</dbReference>
<comment type="caution">
    <text evidence="11">The sequence shown here is derived from an EMBL/GenBank/DDBJ whole genome shotgun (WGS) entry which is preliminary data.</text>
</comment>
<dbReference type="SUPFAM" id="SSF53850">
    <property type="entry name" value="Periplasmic binding protein-like II"/>
    <property type="match status" value="1"/>
</dbReference>
<evidence type="ECO:0000313" key="12">
    <source>
        <dbReference type="Proteomes" id="UP000005933"/>
    </source>
</evidence>
<dbReference type="Pfam" id="PF04069">
    <property type="entry name" value="OpuAC"/>
    <property type="match status" value="1"/>
</dbReference>
<feature type="transmembrane region" description="Helical" evidence="8">
    <location>
        <begin position="450"/>
        <end position="471"/>
    </location>
</feature>
<dbReference type="CDD" id="cd06261">
    <property type="entry name" value="TM_PBP2"/>
    <property type="match status" value="1"/>
</dbReference>
<feature type="transmembrane region" description="Helical" evidence="8">
    <location>
        <begin position="531"/>
        <end position="557"/>
    </location>
</feature>
<dbReference type="InterPro" id="IPR000515">
    <property type="entry name" value="MetI-like"/>
</dbReference>
<proteinExistence type="inferred from homology"/>
<organism evidence="11 12">
    <name type="scientific">Ralstonia solanacearum (strain UW551)</name>
    <dbReference type="NCBI Taxonomy" id="342110"/>
    <lineage>
        <taxon>Bacteria</taxon>
        <taxon>Pseudomonadati</taxon>
        <taxon>Pseudomonadota</taxon>
        <taxon>Betaproteobacteria</taxon>
        <taxon>Burkholderiales</taxon>
        <taxon>Burkholderiaceae</taxon>
        <taxon>Ralstonia</taxon>
        <taxon>Ralstonia solanacearum species complex</taxon>
    </lineage>
</organism>
<dbReference type="Proteomes" id="UP000005933">
    <property type="component" value="Unassembled WGS sequence"/>
</dbReference>
<dbReference type="AlphaFoldDB" id="A0AB33VBI0"/>
<feature type="transmembrane region" description="Helical" evidence="8">
    <location>
        <begin position="421"/>
        <end position="443"/>
    </location>
</feature>
<evidence type="ECO:0000256" key="8">
    <source>
        <dbReference type="RuleBase" id="RU363032"/>
    </source>
</evidence>
<dbReference type="EMBL" id="AAKL01000053">
    <property type="protein sequence ID" value="EAP71426.1"/>
    <property type="molecule type" value="Genomic_DNA"/>
</dbReference>
<evidence type="ECO:0000256" key="6">
    <source>
        <dbReference type="ARBA" id="ARBA00035642"/>
    </source>
</evidence>
<name>A0AB33VBI0_RALSU</name>
<dbReference type="PROSITE" id="PS50928">
    <property type="entry name" value="ABC_TM1"/>
    <property type="match status" value="1"/>
</dbReference>
<evidence type="ECO:0000256" key="3">
    <source>
        <dbReference type="ARBA" id="ARBA00022692"/>
    </source>
</evidence>
<comment type="similarity">
    <text evidence="6">In the C-terminal section; belongs to the OsmX family.</text>
</comment>
<dbReference type="GO" id="GO:0031460">
    <property type="term" value="P:glycine betaine transport"/>
    <property type="evidence" value="ECO:0007669"/>
    <property type="project" value="UniProtKB-ARBA"/>
</dbReference>
<evidence type="ECO:0000256" key="2">
    <source>
        <dbReference type="ARBA" id="ARBA00022448"/>
    </source>
</evidence>
<dbReference type="InterPro" id="IPR007210">
    <property type="entry name" value="ABC_Gly_betaine_transp_sub-bd"/>
</dbReference>
<dbReference type="PANTHER" id="PTHR30177:SF4">
    <property type="entry name" value="OSMOPROTECTANT IMPORT PERMEASE PROTEIN OSMW"/>
    <property type="match status" value="1"/>
</dbReference>
<dbReference type="GO" id="GO:0022857">
    <property type="term" value="F:transmembrane transporter activity"/>
    <property type="evidence" value="ECO:0007669"/>
    <property type="project" value="InterPro"/>
</dbReference>
<accession>A0AB33VBI0</accession>
<dbReference type="GO" id="GO:0043190">
    <property type="term" value="C:ATP-binding cassette (ABC) transporter complex"/>
    <property type="evidence" value="ECO:0007669"/>
    <property type="project" value="InterPro"/>
</dbReference>
<feature type="transmembrane region" description="Helical" evidence="8">
    <location>
        <begin position="108"/>
        <end position="125"/>
    </location>
</feature>
<feature type="transmembrane region" description="Helical" evidence="8">
    <location>
        <begin position="577"/>
        <end position="596"/>
    </location>
</feature>
<feature type="domain" description="ABC transmembrane type-1" evidence="10">
    <location>
        <begin position="417"/>
        <end position="596"/>
    </location>
</feature>
<dbReference type="InterPro" id="IPR041894">
    <property type="entry name" value="PBP2_ProX-like"/>
</dbReference>
<comment type="similarity">
    <text evidence="8">Belongs to the binding-protein-dependent transport system permease family.</text>
</comment>
<feature type="region of interest" description="Disordered" evidence="9">
    <location>
        <begin position="64"/>
        <end position="94"/>
    </location>
</feature>
<dbReference type="Pfam" id="PF00528">
    <property type="entry name" value="BPD_transp_1"/>
    <property type="match status" value="1"/>
</dbReference>
<dbReference type="Gene3D" id="3.40.190.10">
    <property type="entry name" value="Periplasmic binding protein-like II"/>
    <property type="match status" value="1"/>
</dbReference>
<evidence type="ECO:0000256" key="9">
    <source>
        <dbReference type="SAM" id="MobiDB-lite"/>
    </source>
</evidence>
<dbReference type="FunFam" id="1.10.3720.10:FF:000001">
    <property type="entry name" value="Glycine betaine ABC transporter, permease"/>
    <property type="match status" value="1"/>
</dbReference>
<evidence type="ECO:0000259" key="10">
    <source>
        <dbReference type="PROSITE" id="PS50928"/>
    </source>
</evidence>
<dbReference type="Gene3D" id="1.10.3720.10">
    <property type="entry name" value="MetI-like"/>
    <property type="match status" value="1"/>
</dbReference>
<evidence type="ECO:0000313" key="11">
    <source>
        <dbReference type="EMBL" id="EAP71426.1"/>
    </source>
</evidence>
<evidence type="ECO:0000256" key="4">
    <source>
        <dbReference type="ARBA" id="ARBA00022989"/>
    </source>
</evidence>
<comment type="similarity">
    <text evidence="7">In the N-terminal section; belongs to the binding-protein-dependent transport system permease family.</text>
</comment>
<reference evidence="11 12" key="1">
    <citation type="journal article" date="2006" name="Mol. Plant Microbe Interact.">
        <title>Identification of open reading frames unique to a select agent: Ralstonia solanacearum race 3 biovar 2.</title>
        <authorList>
            <person name="Gabriel D.W."/>
            <person name="Allen C."/>
            <person name="Schell M."/>
            <person name="Denny T.P."/>
            <person name="Greenberg J.T."/>
            <person name="Duan Y.P."/>
            <person name="Flores-Cruz Z."/>
            <person name="Huang Q."/>
            <person name="Clifford J.M."/>
            <person name="Presting G."/>
            <person name="Gonzalez E.T."/>
            <person name="Reddy J."/>
            <person name="Elphinstone J."/>
            <person name="Swanson J."/>
            <person name="Yao J."/>
            <person name="Mulholland V."/>
            <person name="Liu L."/>
            <person name="Farmerie W."/>
            <person name="Patnaikuni M."/>
            <person name="Balogh B."/>
            <person name="Norman D."/>
            <person name="Alvarez A."/>
            <person name="Castillo J.A."/>
            <person name="Jones J."/>
            <person name="Saddler G."/>
            <person name="Walunas T."/>
            <person name="Zhukov A."/>
            <person name="Mikhailova N."/>
        </authorList>
    </citation>
    <scope>NUCLEOTIDE SEQUENCE [LARGE SCALE GENOMIC DNA]</scope>
    <source>
        <strain evidence="11 12">UW551</strain>
    </source>
</reference>
<protein>
    <submittedName>
        <fullName evidence="11">Transporter</fullName>
    </submittedName>
</protein>
<keyword evidence="3 8" id="KW-0812">Transmembrane</keyword>
<evidence type="ECO:0000256" key="7">
    <source>
        <dbReference type="ARBA" id="ARBA00035652"/>
    </source>
</evidence>
<dbReference type="PANTHER" id="PTHR30177">
    <property type="entry name" value="GLYCINE BETAINE/L-PROLINE TRANSPORT SYSTEM PERMEASE PROTEIN PROW"/>
    <property type="match status" value="1"/>
</dbReference>
<dbReference type="SUPFAM" id="SSF161098">
    <property type="entry name" value="MetI-like"/>
    <property type="match status" value="1"/>
</dbReference>